<proteinExistence type="inferred from homology"/>
<dbReference type="PIRSF" id="PIRSF002161">
    <property type="entry name" value="Ribosomal_L5"/>
    <property type="match status" value="1"/>
</dbReference>
<dbReference type="InterPro" id="IPR031310">
    <property type="entry name" value="Ribosomal_uL5_N"/>
</dbReference>
<evidence type="ECO:0000259" key="7">
    <source>
        <dbReference type="Pfam" id="PF00673"/>
    </source>
</evidence>
<dbReference type="GO" id="GO:0003735">
    <property type="term" value="F:structural constituent of ribosome"/>
    <property type="evidence" value="ECO:0007669"/>
    <property type="project" value="InterPro"/>
</dbReference>
<evidence type="ECO:0000256" key="5">
    <source>
        <dbReference type="RuleBase" id="RU003930"/>
    </source>
</evidence>
<dbReference type="GO" id="GO:0005840">
    <property type="term" value="C:ribosome"/>
    <property type="evidence" value="ECO:0007669"/>
    <property type="project" value="UniProtKB-KW"/>
</dbReference>
<sequence length="179" mass="20803">MTLSRCYYKNRVTADLILKQNYTSIMELPSFHKITCSNSSKEYILDKKNIFVSMVALELITGQKVKYNVAKKSIAGFKLRQNQVIGCNVTLRKNKMYTFFEKFIFSVAGGMRNFTQKKLNFNNYDITLTNFNLFFELQRNYEIFRGVKGIGINLIAKVRKKEDASLLYSAMQLPVKIIK</sequence>
<dbReference type="Gene3D" id="3.30.1440.10">
    <property type="match status" value="1"/>
</dbReference>
<accession>A0A934J7G3</accession>
<protein>
    <recommendedName>
        <fullName evidence="4">50S ribosomal protein L5</fullName>
    </recommendedName>
</protein>
<dbReference type="PANTHER" id="PTHR11994">
    <property type="entry name" value="60S RIBOSOMAL PROTEIN L11-RELATED"/>
    <property type="match status" value="1"/>
</dbReference>
<organism evidence="8 9">
    <name type="scientific">Paenibacillus roseus</name>
    <dbReference type="NCBI Taxonomy" id="2798579"/>
    <lineage>
        <taxon>Bacteria</taxon>
        <taxon>Bacillati</taxon>
        <taxon>Bacillota</taxon>
        <taxon>Bacilli</taxon>
        <taxon>Bacillales</taxon>
        <taxon>Paenibacillaceae</taxon>
        <taxon>Paenibacillus</taxon>
    </lineage>
</organism>
<dbReference type="AlphaFoldDB" id="A0A934J7G3"/>
<keyword evidence="9" id="KW-1185">Reference proteome</keyword>
<dbReference type="InterPro" id="IPR022803">
    <property type="entry name" value="Ribosomal_uL5_dom_sf"/>
</dbReference>
<comment type="caution">
    <text evidence="8">The sequence shown here is derived from an EMBL/GenBank/DDBJ whole genome shotgun (WGS) entry which is preliminary data.</text>
</comment>
<dbReference type="GO" id="GO:0006412">
    <property type="term" value="P:translation"/>
    <property type="evidence" value="ECO:0007669"/>
    <property type="project" value="InterPro"/>
</dbReference>
<keyword evidence="2 5" id="KW-0689">Ribosomal protein</keyword>
<feature type="domain" description="Large ribosomal subunit protein uL5 C-terminal" evidence="7">
    <location>
        <begin position="85"/>
        <end position="174"/>
    </location>
</feature>
<evidence type="ECO:0000313" key="8">
    <source>
        <dbReference type="EMBL" id="MBJ6361775.1"/>
    </source>
</evidence>
<evidence type="ECO:0000256" key="4">
    <source>
        <dbReference type="ARBA" id="ARBA00035461"/>
    </source>
</evidence>
<dbReference type="GO" id="GO:1990904">
    <property type="term" value="C:ribonucleoprotein complex"/>
    <property type="evidence" value="ECO:0007669"/>
    <property type="project" value="UniProtKB-KW"/>
</dbReference>
<dbReference type="Pfam" id="PF00673">
    <property type="entry name" value="Ribosomal_L5_C"/>
    <property type="match status" value="1"/>
</dbReference>
<evidence type="ECO:0000256" key="3">
    <source>
        <dbReference type="ARBA" id="ARBA00023274"/>
    </source>
</evidence>
<dbReference type="EMBL" id="JAELUP010000049">
    <property type="protein sequence ID" value="MBJ6361775.1"/>
    <property type="molecule type" value="Genomic_DNA"/>
</dbReference>
<dbReference type="InterPro" id="IPR031309">
    <property type="entry name" value="Ribosomal_uL5_C"/>
</dbReference>
<evidence type="ECO:0000259" key="6">
    <source>
        <dbReference type="Pfam" id="PF00281"/>
    </source>
</evidence>
<evidence type="ECO:0000313" key="9">
    <source>
        <dbReference type="Proteomes" id="UP000640274"/>
    </source>
</evidence>
<evidence type="ECO:0000256" key="1">
    <source>
        <dbReference type="ARBA" id="ARBA00008553"/>
    </source>
</evidence>
<dbReference type="InterPro" id="IPR002132">
    <property type="entry name" value="Ribosomal_uL5"/>
</dbReference>
<gene>
    <name evidence="8" type="primary">rplE</name>
    <name evidence="8" type="ORF">JFN88_10895</name>
</gene>
<comment type="similarity">
    <text evidence="1 5">Belongs to the universal ribosomal protein uL5 family.</text>
</comment>
<dbReference type="Proteomes" id="UP000640274">
    <property type="component" value="Unassembled WGS sequence"/>
</dbReference>
<keyword evidence="3 5" id="KW-0687">Ribonucleoprotein</keyword>
<dbReference type="Pfam" id="PF00281">
    <property type="entry name" value="Ribosomal_L5"/>
    <property type="match status" value="1"/>
</dbReference>
<evidence type="ECO:0000256" key="2">
    <source>
        <dbReference type="ARBA" id="ARBA00022980"/>
    </source>
</evidence>
<name>A0A934J7G3_9BACL</name>
<reference evidence="8" key="1">
    <citation type="submission" date="2020-12" db="EMBL/GenBank/DDBJ databases">
        <authorList>
            <person name="Huq M.A."/>
        </authorList>
    </citation>
    <scope>NUCLEOTIDE SEQUENCE</scope>
    <source>
        <strain evidence="8">MAHUQ-46</strain>
    </source>
</reference>
<feature type="domain" description="Large ribosomal subunit protein uL5 N-terminal" evidence="6">
    <location>
        <begin position="25"/>
        <end position="80"/>
    </location>
</feature>
<dbReference type="SUPFAM" id="SSF55282">
    <property type="entry name" value="RL5-like"/>
    <property type="match status" value="1"/>
</dbReference>